<proteinExistence type="predicted"/>
<reference evidence="1" key="1">
    <citation type="journal article" date="2015" name="Nature">
        <title>Complex archaea that bridge the gap between prokaryotes and eukaryotes.</title>
        <authorList>
            <person name="Spang A."/>
            <person name="Saw J.H."/>
            <person name="Jorgensen S.L."/>
            <person name="Zaremba-Niedzwiedzka K."/>
            <person name="Martijn J."/>
            <person name="Lind A.E."/>
            <person name="van Eijk R."/>
            <person name="Schleper C."/>
            <person name="Guy L."/>
            <person name="Ettema T.J."/>
        </authorList>
    </citation>
    <scope>NUCLEOTIDE SEQUENCE</scope>
</reference>
<comment type="caution">
    <text evidence="1">The sequence shown here is derived from an EMBL/GenBank/DDBJ whole genome shotgun (WGS) entry which is preliminary data.</text>
</comment>
<dbReference type="AlphaFoldDB" id="A0A0F9CZC0"/>
<name>A0A0F9CZC0_9ZZZZ</name>
<gene>
    <name evidence="1" type="ORF">LCGC14_2342040</name>
</gene>
<dbReference type="EMBL" id="LAZR01033907">
    <property type="protein sequence ID" value="KKL46786.1"/>
    <property type="molecule type" value="Genomic_DNA"/>
</dbReference>
<protein>
    <submittedName>
        <fullName evidence="1">Uncharacterized protein</fullName>
    </submittedName>
</protein>
<sequence>MDAFQFSDAIEDLLDDLPEEAILYDEVRRTRSFERADVLTSNAGIVVRMKGGTEFQLTIVQSEREQG</sequence>
<organism evidence="1">
    <name type="scientific">marine sediment metagenome</name>
    <dbReference type="NCBI Taxonomy" id="412755"/>
    <lineage>
        <taxon>unclassified sequences</taxon>
        <taxon>metagenomes</taxon>
        <taxon>ecological metagenomes</taxon>
    </lineage>
</organism>
<evidence type="ECO:0000313" key="1">
    <source>
        <dbReference type="EMBL" id="KKL46786.1"/>
    </source>
</evidence>
<accession>A0A0F9CZC0</accession>